<dbReference type="Proteomes" id="UP000663193">
    <property type="component" value="Chromosome 5"/>
</dbReference>
<organism evidence="2 3">
    <name type="scientific">Phaeosphaeria nodorum (strain SN15 / ATCC MYA-4574 / FGSC 10173)</name>
    <name type="common">Glume blotch fungus</name>
    <name type="synonym">Parastagonospora nodorum</name>
    <dbReference type="NCBI Taxonomy" id="321614"/>
    <lineage>
        <taxon>Eukaryota</taxon>
        <taxon>Fungi</taxon>
        <taxon>Dikarya</taxon>
        <taxon>Ascomycota</taxon>
        <taxon>Pezizomycotina</taxon>
        <taxon>Dothideomycetes</taxon>
        <taxon>Pleosporomycetidae</taxon>
        <taxon>Pleosporales</taxon>
        <taxon>Pleosporineae</taxon>
        <taxon>Phaeosphaeriaceae</taxon>
        <taxon>Parastagonospora</taxon>
    </lineage>
</organism>
<sequence>MLGMDPLYFYTDVAGEQSYATAIGQSPKLNHPQTLEHELLVQNHFQSQLLSPIHRNHHQRRDSFFPCSPSSASTSGGPSPYQAVVQPYLSDTKMAQRGQMSHPMAMGRSKSQQSLNSPEQTQHHQHRASLGHGSEFGASSMSRTSTQQSSNPAAYQTWLTAPRPNIISPPAELTGYASWDTEYALPMSAATVSHYGPRPNTSNRANLSHTQSSSGGDHMAEIGSISETFHQARNRSGTLGDSTFSE</sequence>
<protein>
    <submittedName>
        <fullName evidence="2">Uncharacterized protein</fullName>
    </submittedName>
</protein>
<feature type="compositionally biased region" description="Low complexity" evidence="1">
    <location>
        <begin position="139"/>
        <end position="150"/>
    </location>
</feature>
<accession>A0A7U2EYV1</accession>
<evidence type="ECO:0000313" key="2">
    <source>
        <dbReference type="EMBL" id="QRC95589.1"/>
    </source>
</evidence>
<keyword evidence="3" id="KW-1185">Reference proteome</keyword>
<dbReference type="EMBL" id="CP069027">
    <property type="protein sequence ID" value="QRC95589.1"/>
    <property type="molecule type" value="Genomic_DNA"/>
</dbReference>
<evidence type="ECO:0000256" key="1">
    <source>
        <dbReference type="SAM" id="MobiDB-lite"/>
    </source>
</evidence>
<name>A0A7U2EYV1_PHANO</name>
<feature type="region of interest" description="Disordered" evidence="1">
    <location>
        <begin position="95"/>
        <end position="153"/>
    </location>
</feature>
<feature type="region of interest" description="Disordered" evidence="1">
    <location>
        <begin position="60"/>
        <end position="83"/>
    </location>
</feature>
<dbReference type="VEuPathDB" id="FungiDB:JI435_032630"/>
<proteinExistence type="predicted"/>
<reference evidence="3" key="1">
    <citation type="journal article" date="2021" name="BMC Genomics">
        <title>Chromosome-level genome assembly and manually-curated proteome of model necrotroph Parastagonospora nodorum Sn15 reveals a genome-wide trove of candidate effector homologs, and redundancy of virulence-related functions within an accessory chromosome.</title>
        <authorList>
            <person name="Bertazzoni S."/>
            <person name="Jones D.A.B."/>
            <person name="Phan H.T."/>
            <person name="Tan K.-C."/>
            <person name="Hane J.K."/>
        </authorList>
    </citation>
    <scope>NUCLEOTIDE SEQUENCE [LARGE SCALE GENOMIC DNA]</scope>
    <source>
        <strain evidence="3">SN15 / ATCC MYA-4574 / FGSC 10173)</strain>
    </source>
</reference>
<evidence type="ECO:0000313" key="3">
    <source>
        <dbReference type="Proteomes" id="UP000663193"/>
    </source>
</evidence>
<gene>
    <name evidence="2" type="ORF">JI435_032630</name>
</gene>
<feature type="compositionally biased region" description="Polar residues" evidence="1">
    <location>
        <begin position="225"/>
        <end position="246"/>
    </location>
</feature>
<feature type="compositionally biased region" description="Polar residues" evidence="1">
    <location>
        <begin position="199"/>
        <end position="215"/>
    </location>
</feature>
<feature type="compositionally biased region" description="Polar residues" evidence="1">
    <location>
        <begin position="109"/>
        <end position="120"/>
    </location>
</feature>
<dbReference type="AlphaFoldDB" id="A0A7U2EYV1"/>
<feature type="region of interest" description="Disordered" evidence="1">
    <location>
        <begin position="194"/>
        <end position="246"/>
    </location>
</feature>
<feature type="compositionally biased region" description="Low complexity" evidence="1">
    <location>
        <begin position="64"/>
        <end position="80"/>
    </location>
</feature>